<evidence type="ECO:0000313" key="10">
    <source>
        <dbReference type="EMBL" id="OAF66515.1"/>
    </source>
</evidence>
<evidence type="ECO:0000256" key="6">
    <source>
        <dbReference type="PROSITE-ProRule" id="PRU00508"/>
    </source>
</evidence>
<organism evidence="10 11">
    <name type="scientific">Intoshia linei</name>
    <dbReference type="NCBI Taxonomy" id="1819745"/>
    <lineage>
        <taxon>Eukaryota</taxon>
        <taxon>Metazoa</taxon>
        <taxon>Spiralia</taxon>
        <taxon>Lophotrochozoa</taxon>
        <taxon>Mesozoa</taxon>
        <taxon>Orthonectida</taxon>
        <taxon>Rhopaluridae</taxon>
        <taxon>Intoshia</taxon>
    </lineage>
</organism>
<feature type="zinc finger region" description="UBR-type" evidence="6">
    <location>
        <begin position="626"/>
        <end position="694"/>
    </location>
</feature>
<dbReference type="GO" id="GO:0008270">
    <property type="term" value="F:zinc ion binding"/>
    <property type="evidence" value="ECO:0007669"/>
    <property type="project" value="UniProtKB-KW"/>
</dbReference>
<dbReference type="SUPFAM" id="SSF63570">
    <property type="entry name" value="PABC (PABP) domain"/>
    <property type="match status" value="1"/>
</dbReference>
<dbReference type="PANTHER" id="PTHR46276">
    <property type="entry name" value="E3 UBIQUITIN-PROTEIN LIGASE UBR5"/>
    <property type="match status" value="1"/>
</dbReference>
<keyword evidence="3 5" id="KW-0833">Ubl conjugation pathway</keyword>
<dbReference type="PANTHER" id="PTHR46276:SF1">
    <property type="entry name" value="E3 UBIQUITIN-PROTEIN LIGASE UBR5"/>
    <property type="match status" value="1"/>
</dbReference>
<dbReference type="InterPro" id="IPR036053">
    <property type="entry name" value="PABP-dom"/>
</dbReference>
<dbReference type="GO" id="GO:0090263">
    <property type="term" value="P:positive regulation of canonical Wnt signaling pathway"/>
    <property type="evidence" value="ECO:0007669"/>
    <property type="project" value="TreeGrafter"/>
</dbReference>
<feature type="domain" description="UBR-type" evidence="8">
    <location>
        <begin position="626"/>
        <end position="694"/>
    </location>
</feature>
<sequence>MQCCSNINNLVLNYCVTSLHTYTLDNNKMITFWSAYRKNDTGHNTGQKKFKRNFENLQSENKKVYEKFQENERVRKKKEPIYQKESLCYRISPGESPDCFQLKNDAWGESVTYQFEKYESHQNNEKEIFEWKINDMIFLQPSRSDAPIGTIIKVDNDVCIVQFDNDVSYRHMKNNENSNVLRTLDKCRLINSSELIRIDNNTINYENDISESLQGLKEKYDMVVDNTEMVANGMFIGVPDQISLANILIKNDVIHSVTANSKNLIFLVSNEGTFYLILYNLKTDYVDKRVSISVEYDGLIGNQSNNLQIHACGDNYYIIDGNGCFFSIIINHSKSTLEPRWQNLLPLRCSDTNLIRMNGMKPVYIAVSIFKYDEWIPNVMRSNIIKISSMLNEMMNSSDEDMVNNRLIQMSRERVDGNLNILQVMVLLLSPSVYNVDFGVYRFKDAANKPSVSEKNEETPISDIEDEASTWKTYNDNVKNLWKKVKLLDDSIDWEPIGKYDDSDLSKETHLKKLCKERRTLNLSILKIFLKFFQIVKHRSTKIFSTIKTMFFHCTADSHTAFSYSIKLRCYDISILIFTVCKTLFSLQEEPQNNFTVSSFYRCLAKNYSNINSAYLQPMFMLINNNLCTFTWTSELHSYQDIYACKTCGFEGDVCCCAECRNLCHANHDVVLKAKSQTAYCDCIKKGKCSNQSFIFGSQKKRLELFKLLFTYTRLAYLPARNGESMLLYQIKNFCRKVTEYRRYCLSGKQSRLSDQLNSKRVHKLPHELFYFLVHSVMILMSDKESINILLKGYYNNLLSMKKSIKTSHQIDTFSHIIVNVCNANLFENFIKTLIDINNDETEDYNKNCHLKVFIDSIIRVFTIVCLENHIKNSHMLKRSYTTYENMILEEKKLGVLTFQPFINIIEARTKCCYIFKVFPEMSIFSLLKSSCSLISPITLGVPSPPCSINFDICDALTMELNDLLFNNASTDDNLIAYDNPVTYANHGPLERSLVYDNIDVEPTTFNRIINTEYRSTDVHDTDEFDDMEDVQIIDTINSDTTMNARYTSEVEIFPSMEETRLPDIDFLNILSRYPSENNDACSNSSVSQSDSKCENNINEEEAFSYMLQILSECVKVRKFSKKIGTYDVSTIETDKNVAICFSAHIKQICDILLFQITYSNDALIQIERSELKNWPAIKKTILSHVEPVWNWITPILDTLESQLKCIARNMYKNKHLRFKSNNIFSNNVGLSSVDPSVNNASILRFMVPQNIGMSNTRCIREVDTRKNFMEHILSLLRFGSNEITNYFPNANVKSLSHISIILDALLHLRDCIYKYEGKFFESKNENFNSVYSPNIHLNFNDTNRKFFSTVLEVNAFKDTTNYVVTFSKSVDESLPLVRYHHKLNEFTEYKDIFQQNNNFSTLSTEAKYYIDKIENIEDCSMYHSILNTSKRFPFFIKQNRTPIMNDNYAKRWYRSIIFFSRELNNKHGFNYFSMMKNMGGFGIVEAKIIKNLRMMRILADSDFSIKVNRSPPILLLSTFKQICRHFWKYWNETNSVIPISRFRVSFVYEPGEGSGVSRSFFIVFIEAIMSKVVLSEFLKNIEKKDIEEFYHQYGKYINRVNYKSQLNYDTSAFKIDDYNSETIFVDSDKHRYSCSINVNDYKISIGQNLYNIVDDLCGEHSSKIVMMILSFEKADIKNIISSKIQMGAYIRECLNIIVDHENIHVTDTNLYLLTFGNVRSMNDISLVNCRFFYEPSNTGYLVPQHVENGFMKNYIFKYIGFLMGVALQQNEMFHLNLCRPVVKYLLDQQVCWHDFAYYDLEAYEGLRKMLYRVECGDLKYIDDLDLYFNLQQTEGEGGKFVELIRNGTEVKVSSENVFDYVRLYTMEKMINCRKSILDSIKKGILRVMPLEHLKELTPEYFHLMTCGVSTVDINRLKRITKIQNESSVDHKRLTDFVNLFWSTVSNMSNGDKQKLIYFWMSRPQLPATSKSLYPLPSIAIRPPDETHLPTANTCVSRLYIPIYSSQRVLESKLYQAIETKSFGFV</sequence>
<dbReference type="GO" id="GO:0005634">
    <property type="term" value="C:nucleus"/>
    <property type="evidence" value="ECO:0007669"/>
    <property type="project" value="TreeGrafter"/>
</dbReference>
<keyword evidence="1" id="KW-0479">Metal-binding</keyword>
<dbReference type="PROSITE" id="PS51309">
    <property type="entry name" value="PABC"/>
    <property type="match status" value="1"/>
</dbReference>
<dbReference type="GO" id="GO:0003723">
    <property type="term" value="F:RNA binding"/>
    <property type="evidence" value="ECO:0007669"/>
    <property type="project" value="InterPro"/>
</dbReference>
<dbReference type="InterPro" id="IPR003126">
    <property type="entry name" value="Znf_UBR"/>
</dbReference>
<dbReference type="Gene3D" id="3.30.2160.10">
    <property type="entry name" value="Hect, E3 ligase catalytic domain"/>
    <property type="match status" value="1"/>
</dbReference>
<keyword evidence="11" id="KW-1185">Reference proteome</keyword>
<dbReference type="OrthoDB" id="298098at2759"/>
<evidence type="ECO:0000256" key="2">
    <source>
        <dbReference type="ARBA" id="ARBA00022771"/>
    </source>
</evidence>
<gene>
    <name evidence="10" type="ORF">A3Q56_05751</name>
</gene>
<feature type="active site" description="Glycyl thioester intermediate" evidence="5">
    <location>
        <position position="1995"/>
    </location>
</feature>
<keyword evidence="2" id="KW-0863">Zinc-finger</keyword>
<dbReference type="GO" id="GO:0005737">
    <property type="term" value="C:cytoplasm"/>
    <property type="evidence" value="ECO:0007669"/>
    <property type="project" value="TreeGrafter"/>
</dbReference>
<evidence type="ECO:0008006" key="12">
    <source>
        <dbReference type="Google" id="ProtNLM"/>
    </source>
</evidence>
<dbReference type="EMBL" id="LWCA01000909">
    <property type="protein sequence ID" value="OAF66515.1"/>
    <property type="molecule type" value="Genomic_DNA"/>
</dbReference>
<dbReference type="Gene3D" id="3.30.2410.10">
    <property type="entry name" value="Hect, E3 ligase catalytic domain"/>
    <property type="match status" value="1"/>
</dbReference>
<dbReference type="GO" id="GO:0034450">
    <property type="term" value="F:ubiquitin-ubiquitin ligase activity"/>
    <property type="evidence" value="ECO:0007669"/>
    <property type="project" value="TreeGrafter"/>
</dbReference>
<protein>
    <recommendedName>
        <fullName evidence="12">HECT-type E3 ubiquitin transferase</fullName>
    </recommendedName>
</protein>
<evidence type="ECO:0000256" key="3">
    <source>
        <dbReference type="ARBA" id="ARBA00022786"/>
    </source>
</evidence>
<evidence type="ECO:0000313" key="11">
    <source>
        <dbReference type="Proteomes" id="UP000078046"/>
    </source>
</evidence>
<name>A0A177AX01_9BILA</name>
<dbReference type="SUPFAM" id="SSF56204">
    <property type="entry name" value="Hect, E3 ligase catalytic domain"/>
    <property type="match status" value="1"/>
</dbReference>
<comment type="caution">
    <text evidence="10">The sequence shown here is derived from an EMBL/GenBank/DDBJ whole genome shotgun (WGS) entry which is preliminary data.</text>
</comment>
<evidence type="ECO:0000256" key="1">
    <source>
        <dbReference type="ARBA" id="ARBA00022723"/>
    </source>
</evidence>
<dbReference type="InterPro" id="IPR000569">
    <property type="entry name" value="HECT_dom"/>
</dbReference>
<dbReference type="PROSITE" id="PS50237">
    <property type="entry name" value="HECT"/>
    <property type="match status" value="1"/>
</dbReference>
<dbReference type="PROSITE" id="PS51157">
    <property type="entry name" value="ZF_UBR"/>
    <property type="match status" value="1"/>
</dbReference>
<feature type="domain" description="PABC" evidence="9">
    <location>
        <begin position="1626"/>
        <end position="1703"/>
    </location>
</feature>
<dbReference type="InterPro" id="IPR002004">
    <property type="entry name" value="PABP_HYD_C"/>
</dbReference>
<evidence type="ECO:0000259" key="8">
    <source>
        <dbReference type="PROSITE" id="PS51157"/>
    </source>
</evidence>
<reference evidence="10 11" key="1">
    <citation type="submission" date="2016-04" db="EMBL/GenBank/DDBJ databases">
        <title>The genome of Intoshia linei affirms orthonectids as highly simplified spiralians.</title>
        <authorList>
            <person name="Mikhailov K.V."/>
            <person name="Slusarev G.S."/>
            <person name="Nikitin M.A."/>
            <person name="Logacheva M.D."/>
            <person name="Penin A."/>
            <person name="Aleoshin V."/>
            <person name="Panchin Y.V."/>
        </authorList>
    </citation>
    <scope>NUCLEOTIDE SEQUENCE [LARGE SCALE GENOMIC DNA]</scope>
    <source>
        <strain evidence="10">Intl2013</strain>
        <tissue evidence="10">Whole animal</tissue>
    </source>
</reference>
<keyword evidence="4" id="KW-0862">Zinc</keyword>
<dbReference type="SMART" id="SM00396">
    <property type="entry name" value="ZnF_UBR1"/>
    <property type="match status" value="1"/>
</dbReference>
<dbReference type="Proteomes" id="UP000078046">
    <property type="component" value="Unassembled WGS sequence"/>
</dbReference>
<dbReference type="SMART" id="SM00119">
    <property type="entry name" value="HECTc"/>
    <property type="match status" value="1"/>
</dbReference>
<accession>A0A177AX01</accession>
<evidence type="ECO:0000256" key="4">
    <source>
        <dbReference type="ARBA" id="ARBA00022833"/>
    </source>
</evidence>
<feature type="domain" description="HECT" evidence="7">
    <location>
        <begin position="1757"/>
        <end position="2026"/>
    </location>
</feature>
<dbReference type="GO" id="GO:0000209">
    <property type="term" value="P:protein polyubiquitination"/>
    <property type="evidence" value="ECO:0007669"/>
    <property type="project" value="TreeGrafter"/>
</dbReference>
<dbReference type="InterPro" id="IPR035983">
    <property type="entry name" value="Hect_E3_ubiquitin_ligase"/>
</dbReference>
<dbReference type="Pfam" id="PF00632">
    <property type="entry name" value="HECT"/>
    <property type="match status" value="1"/>
</dbReference>
<evidence type="ECO:0000256" key="5">
    <source>
        <dbReference type="PROSITE-ProRule" id="PRU00104"/>
    </source>
</evidence>
<evidence type="ECO:0000259" key="7">
    <source>
        <dbReference type="PROSITE" id="PS50237"/>
    </source>
</evidence>
<proteinExistence type="predicted"/>
<evidence type="ECO:0000259" key="9">
    <source>
        <dbReference type="PROSITE" id="PS51309"/>
    </source>
</evidence>